<organism evidence="3 4">
    <name type="scientific">Shiella aurantiaca</name>
    <dbReference type="NCBI Taxonomy" id="3058365"/>
    <lineage>
        <taxon>Bacteria</taxon>
        <taxon>Pseudomonadati</taxon>
        <taxon>Bacteroidota</taxon>
        <taxon>Cytophagia</taxon>
        <taxon>Cytophagales</taxon>
        <taxon>Shiellaceae</taxon>
        <taxon>Shiella</taxon>
    </lineage>
</organism>
<name>A0ABT8F6C4_9BACT</name>
<reference evidence="3" key="1">
    <citation type="submission" date="2023-06" db="EMBL/GenBank/DDBJ databases">
        <title>Cytophagales bacterium Strain LB-30, isolated from soil.</title>
        <authorList>
            <person name="Liu B."/>
        </authorList>
    </citation>
    <scope>NUCLEOTIDE SEQUENCE</scope>
    <source>
        <strain evidence="3">LB-30</strain>
    </source>
</reference>
<dbReference type="Proteomes" id="UP001168552">
    <property type="component" value="Unassembled WGS sequence"/>
</dbReference>
<keyword evidence="4" id="KW-1185">Reference proteome</keyword>
<evidence type="ECO:0000256" key="2">
    <source>
        <dbReference type="SAM" id="SignalP"/>
    </source>
</evidence>
<dbReference type="PROSITE" id="PS50005">
    <property type="entry name" value="TPR"/>
    <property type="match status" value="1"/>
</dbReference>
<dbReference type="EMBL" id="JAUHJS010000004">
    <property type="protein sequence ID" value="MDN4165824.1"/>
    <property type="molecule type" value="Genomic_DNA"/>
</dbReference>
<sequence>MKARCILSVLGLLLVSQTLLGQDNWKWPEDPAQRSIAEEKNVLYSDYLRADNFTSAKKPLEWLLVNTPDLNPSIYINGAKVFEGLIEEEKDAARKAILQDSLIMIYDLRIKYFNEKASVTDRKAYSSYKYWRDRKEKYPEMYAIFNEAFELNGNEMSSYNLVAYMDAVRRHKLTSKDVTDEKAIEIYEKISDVIDYQIKNKVTDEDKLLKIKDNIDKVFVGTVTITCDLIENNLGSKFNANPTDIKLAKNIFKLGFASKCTDSDIFLKATEYYFSQEPEFGLAKLVAIKYIQRENYEKAISFYEKAVSLTDENIKKAEIYLSVAEILYKKGQKANARDYAFKAVATDPSSAKDAYTLVGNMYMTSYEQCKGENPVKDRAVFLAAYEMYKKAGNSQGMQSAKEQFPSIEEIFTQNMEVGQAISTGCWVNESVIIQRRD</sequence>
<dbReference type="Gene3D" id="1.25.40.10">
    <property type="entry name" value="Tetratricopeptide repeat domain"/>
    <property type="match status" value="1"/>
</dbReference>
<evidence type="ECO:0000313" key="3">
    <source>
        <dbReference type="EMBL" id="MDN4165824.1"/>
    </source>
</evidence>
<feature type="signal peptide" evidence="2">
    <location>
        <begin position="1"/>
        <end position="21"/>
    </location>
</feature>
<evidence type="ECO:0000256" key="1">
    <source>
        <dbReference type="PROSITE-ProRule" id="PRU00339"/>
    </source>
</evidence>
<accession>A0ABT8F6C4</accession>
<dbReference type="SUPFAM" id="SSF48452">
    <property type="entry name" value="TPR-like"/>
    <property type="match status" value="2"/>
</dbReference>
<dbReference type="RefSeq" id="WP_320004355.1">
    <property type="nucleotide sequence ID" value="NZ_JAUHJS010000004.1"/>
</dbReference>
<proteinExistence type="predicted"/>
<keyword evidence="1" id="KW-0802">TPR repeat</keyword>
<evidence type="ECO:0000313" key="4">
    <source>
        <dbReference type="Proteomes" id="UP001168552"/>
    </source>
</evidence>
<dbReference type="InterPro" id="IPR011990">
    <property type="entry name" value="TPR-like_helical_dom_sf"/>
</dbReference>
<dbReference type="SMART" id="SM00028">
    <property type="entry name" value="TPR"/>
    <property type="match status" value="2"/>
</dbReference>
<feature type="repeat" description="TPR" evidence="1">
    <location>
        <begin position="280"/>
        <end position="313"/>
    </location>
</feature>
<keyword evidence="2" id="KW-0732">Signal</keyword>
<dbReference type="InterPro" id="IPR019734">
    <property type="entry name" value="TPR_rpt"/>
</dbReference>
<comment type="caution">
    <text evidence="3">The sequence shown here is derived from an EMBL/GenBank/DDBJ whole genome shotgun (WGS) entry which is preliminary data.</text>
</comment>
<feature type="chain" id="PRO_5045880657" evidence="2">
    <location>
        <begin position="22"/>
        <end position="437"/>
    </location>
</feature>
<gene>
    <name evidence="3" type="ORF">QWY31_09935</name>
</gene>
<protein>
    <submittedName>
        <fullName evidence="3">Tetratricopeptide repeat protein</fullName>
    </submittedName>
</protein>